<dbReference type="EMBL" id="JAEUBG010004665">
    <property type="protein sequence ID" value="KAH3680821.1"/>
    <property type="molecule type" value="Genomic_DNA"/>
</dbReference>
<keyword evidence="3" id="KW-0597">Phosphoprotein</keyword>
<reference evidence="15" key="1">
    <citation type="journal article" date="2021" name="Open Biol.">
        <title>Shared evolutionary footprints suggest mitochondrial oxidative damage underlies multiple complex I losses in fungi.</title>
        <authorList>
            <person name="Schikora-Tamarit M.A."/>
            <person name="Marcet-Houben M."/>
            <person name="Nosek J."/>
            <person name="Gabaldon T."/>
        </authorList>
    </citation>
    <scope>NUCLEOTIDE SEQUENCE</scope>
    <source>
        <strain evidence="15">CBS2887</strain>
    </source>
</reference>
<feature type="domain" description="Response regulatory" evidence="13">
    <location>
        <begin position="1473"/>
        <end position="1587"/>
    </location>
</feature>
<feature type="domain" description="Protein kinase" evidence="12">
    <location>
        <begin position="709"/>
        <end position="1132"/>
    </location>
</feature>
<feature type="compositionally biased region" description="Low complexity" evidence="11">
    <location>
        <begin position="1208"/>
        <end position="1227"/>
    </location>
</feature>
<dbReference type="OrthoDB" id="162894at2759"/>
<organism evidence="15 16">
    <name type="scientific">Wickerhamomyces pijperi</name>
    <name type="common">Yeast</name>
    <name type="synonym">Pichia pijperi</name>
    <dbReference type="NCBI Taxonomy" id="599730"/>
    <lineage>
        <taxon>Eukaryota</taxon>
        <taxon>Fungi</taxon>
        <taxon>Dikarya</taxon>
        <taxon>Ascomycota</taxon>
        <taxon>Saccharomycotina</taxon>
        <taxon>Saccharomycetes</taxon>
        <taxon>Phaffomycetales</taxon>
        <taxon>Wickerhamomycetaceae</taxon>
        <taxon>Wickerhamomyces</taxon>
    </lineage>
</organism>
<feature type="domain" description="AGC-kinase C-terminal" evidence="14">
    <location>
        <begin position="1133"/>
        <end position="1204"/>
    </location>
</feature>
<dbReference type="InterPro" id="IPR000961">
    <property type="entry name" value="AGC-kinase_C"/>
</dbReference>
<feature type="compositionally biased region" description="Low complexity" evidence="11">
    <location>
        <begin position="483"/>
        <end position="506"/>
    </location>
</feature>
<feature type="region of interest" description="Disordered" evidence="11">
    <location>
        <begin position="1"/>
        <end position="22"/>
    </location>
</feature>
<dbReference type="Gene3D" id="3.30.200.20">
    <property type="entry name" value="Phosphorylase Kinase, domain 1"/>
    <property type="match status" value="1"/>
</dbReference>
<dbReference type="PANTHER" id="PTHR24356">
    <property type="entry name" value="SERINE/THREONINE-PROTEIN KINASE"/>
    <property type="match status" value="1"/>
</dbReference>
<feature type="region of interest" description="Disordered" evidence="11">
    <location>
        <begin position="1355"/>
        <end position="1402"/>
    </location>
</feature>
<feature type="compositionally biased region" description="Basic and acidic residues" evidence="11">
    <location>
        <begin position="1435"/>
        <end position="1444"/>
    </location>
</feature>
<evidence type="ECO:0000256" key="10">
    <source>
        <dbReference type="PROSITE-ProRule" id="PRU00169"/>
    </source>
</evidence>
<dbReference type="GO" id="GO:1901992">
    <property type="term" value="P:positive regulation of mitotic cell cycle phase transition"/>
    <property type="evidence" value="ECO:0007669"/>
    <property type="project" value="UniProtKB-ARBA"/>
</dbReference>
<evidence type="ECO:0000313" key="15">
    <source>
        <dbReference type="EMBL" id="KAH3680821.1"/>
    </source>
</evidence>
<evidence type="ECO:0000256" key="6">
    <source>
        <dbReference type="ARBA" id="ARBA00022777"/>
    </source>
</evidence>
<evidence type="ECO:0000259" key="13">
    <source>
        <dbReference type="PROSITE" id="PS50110"/>
    </source>
</evidence>
<dbReference type="GO" id="GO:0004674">
    <property type="term" value="F:protein serine/threonine kinase activity"/>
    <property type="evidence" value="ECO:0007669"/>
    <property type="project" value="UniProtKB-KW"/>
</dbReference>
<evidence type="ECO:0000256" key="5">
    <source>
        <dbReference type="ARBA" id="ARBA00022741"/>
    </source>
</evidence>
<dbReference type="PROSITE" id="PS50110">
    <property type="entry name" value="RESPONSE_REGULATORY"/>
    <property type="match status" value="1"/>
</dbReference>
<evidence type="ECO:0000256" key="9">
    <source>
        <dbReference type="ARBA" id="ARBA00048679"/>
    </source>
</evidence>
<dbReference type="InterPro" id="IPR011009">
    <property type="entry name" value="Kinase-like_dom_sf"/>
</dbReference>
<comment type="caution">
    <text evidence="15">The sequence shown here is derived from an EMBL/GenBank/DDBJ whole genome shotgun (WGS) entry which is preliminary data.</text>
</comment>
<evidence type="ECO:0000256" key="11">
    <source>
        <dbReference type="SAM" id="MobiDB-lite"/>
    </source>
</evidence>
<keyword evidence="16" id="KW-1185">Reference proteome</keyword>
<dbReference type="SUPFAM" id="SSF56112">
    <property type="entry name" value="Protein kinase-like (PK-like)"/>
    <property type="match status" value="1"/>
</dbReference>
<dbReference type="InterPro" id="IPR008271">
    <property type="entry name" value="Ser/Thr_kinase_AS"/>
</dbReference>
<feature type="region of interest" description="Disordered" evidence="11">
    <location>
        <begin position="1175"/>
        <end position="1230"/>
    </location>
</feature>
<gene>
    <name evidence="15" type="ORF">WICPIJ_008104</name>
</gene>
<dbReference type="InterPro" id="IPR011006">
    <property type="entry name" value="CheY-like_superfamily"/>
</dbReference>
<proteinExistence type="predicted"/>
<dbReference type="FunFam" id="1.10.510.10:FF:000340">
    <property type="entry name" value="Serine threonine protein kinase"/>
    <property type="match status" value="1"/>
</dbReference>
<feature type="region of interest" description="Disordered" evidence="11">
    <location>
        <begin position="606"/>
        <end position="626"/>
    </location>
</feature>
<dbReference type="EC" id="2.7.11.1" evidence="1"/>
<dbReference type="FunFam" id="3.30.200.20:FF:001008">
    <property type="entry name" value="Serine/threonine-protein kinase cek1"/>
    <property type="match status" value="1"/>
</dbReference>
<sequence>MSSQTTPRVVISPSHTEDPDQPLMATLRADDLPQDTDEFNQDLAQASGKNPSVLLELDMNCNVIHLSKSWESVVGTSIQKIRNRPVSNIVLGTEEDKNVFFDAVSIMMSDDTSYRIRFLAATNYMKPDVEDESNGSELQTISEFSPSKQRRKISDSNESDASSVSSLSTNGEFIELEGQGILINNSSNVPTHSMWILKPFFPNSLNVELPDQLAQTLGFGAEIFTDYLSSLSEAGVINEDDAPAPPQVLCRICEQHVPSWWLEKHSELCLNEHKCESDVQMHHDDLMDVKLLLSKITESLQSADLDVKVEYKGHVLPRSSPIAPVLQSNSQIPSSTPLRRGRSGSILGTLRFPFKTLALLTDLCERGIEINPSEFNVDSNSFEFSPNTKNALSQAASFEIPASSDAGINMLINDVRALVKEKIDAISRMSSSLIYSQKIKEEVDEMVLHTIGETLKSIRNQTYDVQVPSRTPQMGSISQFLDSHSSSANSQGVSSATNTSNSVSNDSPKESPGPKILQPRPNALPNSIFSDAYMGTDSIPSPSLQPTDIIDSRGRFSPSRSITPSELARESQITTLHPVPRHPSPQFPVDGLPSLHELSIKSPLLTPQRRGSPIINPNGHNSPMSSIQRNSKVPGTIFGDLSSTPVGSPLISTTEGNDYLDAKRHSSNDNNAFLYTSGSVSSVIRPPPSPLLTATLPTKVTSNPSIKDYEIIKPISKGAFGSVYLARRKITGDYYAIKVLRKADMIAKNQVTNVKAERAVMMAQSDSPYVAKLFSSFQSKDSLFLVMEYLPGGDCSTLVKMLGNLPDQWAKQYIAEVVVGVEDMHKKGIVHHDLKPDNLLIASDGHLKLTDFGLSRMGLIRRQERANKKPGSISDAAIGQFGESSKIQRRDSIGHLQLSVNPSTSLSGASGSSGITGGSVISPSEFASSVSSPVSNFFDSYIKSEKKVTRSGSQGSTNFESPLLKPLHRSASHSSFILPEEEHIPLVTLAGNSPGSSISGAAVPTGSHGLPNLALYDPEESSTNKKFVGTPDYLSPETIKGTGESEVSDWWSVGCILFEFLFGYPPFHASSPEIVFKKILDGQIDWPDLSPEEELSYCTPEAKSLIRGLLEMDPDQRLGSNGAEEIKSHPYFKDIDWESLWDVDGTFKPVVEDPENTDYFEDRGASLLDFPVEDNVDTSHENSRSNSNTGTVPYSHPKISVEDEVKRSVSSSSPTTTSPGSTSNSPTQKHLSLAIPLHLRERRASKLNDKASEFGSFQFRNLSALDKANKVVINRIKAEHLEHRNSTSSSSSDSGMTRSRNYSISSASQLKRSLSPSASIMRSQSPVSFSYNSAAATPTSGYFNEDFISQQFYNERSGRSSPGTDSGSPSIKTFPHSVKPSTPTQSVSQTHSQSSSASLSVQSPQAILPHVTKVSRASLFQKAMSDFSASSSDTEDSKSSALERVRKRRQSSKMSDTNSHERSRAGSRLAILDVIICEPIPIYRYSLFKNLEELGCAVVGVSNADELIRRVTGEVKFDLILTALKIGKLDALDIVKLLKHTSNTNSTTPVIAVTAYYTEAVSSGLFNDVLEKPIEQRQLKLILEKHCRWKIQQSEEAVSDSESSDVFNDTR</sequence>
<dbReference type="CDD" id="cd05611">
    <property type="entry name" value="STKc_Rim15_like"/>
    <property type="match status" value="1"/>
</dbReference>
<feature type="region of interest" description="Disordered" evidence="11">
    <location>
        <begin position="128"/>
        <end position="165"/>
    </location>
</feature>
<dbReference type="Gene3D" id="1.10.510.10">
    <property type="entry name" value="Transferase(Phosphotransferase) domain 1"/>
    <property type="match status" value="2"/>
</dbReference>
<dbReference type="PROSITE" id="PS51285">
    <property type="entry name" value="AGC_KINASE_CTER"/>
    <property type="match status" value="1"/>
</dbReference>
<dbReference type="InterPro" id="IPR000719">
    <property type="entry name" value="Prot_kinase_dom"/>
</dbReference>
<keyword evidence="6" id="KW-0418">Kinase</keyword>
<evidence type="ECO:0000256" key="1">
    <source>
        <dbReference type="ARBA" id="ARBA00012513"/>
    </source>
</evidence>
<dbReference type="SMART" id="SM00448">
    <property type="entry name" value="REC"/>
    <property type="match status" value="1"/>
</dbReference>
<feature type="compositionally biased region" description="Low complexity" evidence="11">
    <location>
        <begin position="1380"/>
        <end position="1402"/>
    </location>
</feature>
<comment type="catalytic activity">
    <reaction evidence="9">
        <text>L-seryl-[protein] + ATP = O-phospho-L-seryl-[protein] + ADP + H(+)</text>
        <dbReference type="Rhea" id="RHEA:17989"/>
        <dbReference type="Rhea" id="RHEA-COMP:9863"/>
        <dbReference type="Rhea" id="RHEA-COMP:11604"/>
        <dbReference type="ChEBI" id="CHEBI:15378"/>
        <dbReference type="ChEBI" id="CHEBI:29999"/>
        <dbReference type="ChEBI" id="CHEBI:30616"/>
        <dbReference type="ChEBI" id="CHEBI:83421"/>
        <dbReference type="ChEBI" id="CHEBI:456216"/>
        <dbReference type="EC" id="2.7.11.1"/>
    </reaction>
</comment>
<dbReference type="PROSITE" id="PS00108">
    <property type="entry name" value="PROTEIN_KINASE_ST"/>
    <property type="match status" value="1"/>
</dbReference>
<dbReference type="FunFam" id="1.10.510.10:FF:000580">
    <property type="entry name" value="AGC protein kinase"/>
    <property type="match status" value="1"/>
</dbReference>
<evidence type="ECO:0000256" key="4">
    <source>
        <dbReference type="ARBA" id="ARBA00022679"/>
    </source>
</evidence>
<dbReference type="CDD" id="cd17546">
    <property type="entry name" value="REC_hyHK_CKI1_RcsC-like"/>
    <property type="match status" value="1"/>
</dbReference>
<keyword evidence="2" id="KW-0723">Serine/threonine-protein kinase</keyword>
<dbReference type="Gene3D" id="3.40.50.2300">
    <property type="match status" value="1"/>
</dbReference>
<dbReference type="SUPFAM" id="SSF52172">
    <property type="entry name" value="CheY-like"/>
    <property type="match status" value="1"/>
</dbReference>
<protein>
    <recommendedName>
        <fullName evidence="1">non-specific serine/threonine protein kinase</fullName>
        <ecNumber evidence="1">2.7.11.1</ecNumber>
    </recommendedName>
</protein>
<evidence type="ECO:0000259" key="14">
    <source>
        <dbReference type="PROSITE" id="PS51285"/>
    </source>
</evidence>
<feature type="compositionally biased region" description="Polar residues" evidence="11">
    <location>
        <begin position="135"/>
        <end position="147"/>
    </location>
</feature>
<dbReference type="Pfam" id="PF00069">
    <property type="entry name" value="Pkinase"/>
    <property type="match status" value="2"/>
</dbReference>
<dbReference type="GO" id="GO:0005737">
    <property type="term" value="C:cytoplasm"/>
    <property type="evidence" value="ECO:0007669"/>
    <property type="project" value="TreeGrafter"/>
</dbReference>
<dbReference type="SMART" id="SM00220">
    <property type="entry name" value="S_TKc"/>
    <property type="match status" value="1"/>
</dbReference>
<evidence type="ECO:0000313" key="16">
    <source>
        <dbReference type="Proteomes" id="UP000774326"/>
    </source>
</evidence>
<keyword evidence="7" id="KW-0067">ATP-binding</keyword>
<feature type="compositionally biased region" description="Polar residues" evidence="11">
    <location>
        <begin position="468"/>
        <end position="482"/>
    </location>
</feature>
<evidence type="ECO:0000256" key="8">
    <source>
        <dbReference type="ARBA" id="ARBA00047899"/>
    </source>
</evidence>
<feature type="region of interest" description="Disordered" evidence="11">
    <location>
        <begin position="1429"/>
        <end position="1462"/>
    </location>
</feature>
<dbReference type="PANTHER" id="PTHR24356:SF1">
    <property type="entry name" value="SERINE_THREONINE-PROTEIN KINASE GREATWALL"/>
    <property type="match status" value="1"/>
</dbReference>
<feature type="compositionally biased region" description="Polar residues" evidence="11">
    <location>
        <begin position="1355"/>
        <end position="1371"/>
    </location>
</feature>
<evidence type="ECO:0000256" key="2">
    <source>
        <dbReference type="ARBA" id="ARBA00022527"/>
    </source>
</evidence>
<feature type="region of interest" description="Disordered" evidence="11">
    <location>
        <begin position="1282"/>
        <end position="1308"/>
    </location>
</feature>
<dbReference type="InterPro" id="IPR050236">
    <property type="entry name" value="Ser_Thr_kinase_AGC"/>
</dbReference>
<comment type="catalytic activity">
    <reaction evidence="8">
        <text>L-threonyl-[protein] + ATP = O-phospho-L-threonyl-[protein] + ADP + H(+)</text>
        <dbReference type="Rhea" id="RHEA:46608"/>
        <dbReference type="Rhea" id="RHEA-COMP:11060"/>
        <dbReference type="Rhea" id="RHEA-COMP:11605"/>
        <dbReference type="ChEBI" id="CHEBI:15378"/>
        <dbReference type="ChEBI" id="CHEBI:30013"/>
        <dbReference type="ChEBI" id="CHEBI:30616"/>
        <dbReference type="ChEBI" id="CHEBI:61977"/>
        <dbReference type="ChEBI" id="CHEBI:456216"/>
        <dbReference type="EC" id="2.7.11.1"/>
    </reaction>
</comment>
<reference evidence="15" key="2">
    <citation type="submission" date="2021-01" db="EMBL/GenBank/DDBJ databases">
        <authorList>
            <person name="Schikora-Tamarit M.A."/>
        </authorList>
    </citation>
    <scope>NUCLEOTIDE SEQUENCE</scope>
    <source>
        <strain evidence="15">CBS2887</strain>
    </source>
</reference>
<accession>A0A9P8TJ73</accession>
<comment type="caution">
    <text evidence="10">Lacks conserved residue(s) required for the propagation of feature annotation.</text>
</comment>
<feature type="region of interest" description="Disordered" evidence="11">
    <location>
        <begin position="468"/>
        <end position="571"/>
    </location>
</feature>
<evidence type="ECO:0000256" key="3">
    <source>
        <dbReference type="ARBA" id="ARBA00022553"/>
    </source>
</evidence>
<feature type="compositionally biased region" description="Polar residues" evidence="11">
    <location>
        <begin position="1295"/>
        <end position="1308"/>
    </location>
</feature>
<dbReference type="GO" id="GO:0005524">
    <property type="term" value="F:ATP binding"/>
    <property type="evidence" value="ECO:0007669"/>
    <property type="project" value="UniProtKB-KW"/>
</dbReference>
<dbReference type="Proteomes" id="UP000774326">
    <property type="component" value="Unassembled WGS sequence"/>
</dbReference>
<dbReference type="Pfam" id="PF00072">
    <property type="entry name" value="Response_reg"/>
    <property type="match status" value="1"/>
</dbReference>
<evidence type="ECO:0000259" key="12">
    <source>
        <dbReference type="PROSITE" id="PS50011"/>
    </source>
</evidence>
<name>A0A9P8TJ73_WICPI</name>
<dbReference type="InterPro" id="IPR001789">
    <property type="entry name" value="Sig_transdc_resp-reg_receiver"/>
</dbReference>
<evidence type="ECO:0000256" key="7">
    <source>
        <dbReference type="ARBA" id="ARBA00022840"/>
    </source>
</evidence>
<keyword evidence="5" id="KW-0547">Nucleotide-binding</keyword>
<dbReference type="GO" id="GO:0006950">
    <property type="term" value="P:response to stress"/>
    <property type="evidence" value="ECO:0007669"/>
    <property type="project" value="UniProtKB-ARBA"/>
</dbReference>
<dbReference type="GO" id="GO:0000160">
    <property type="term" value="P:phosphorelay signal transduction system"/>
    <property type="evidence" value="ECO:0007669"/>
    <property type="project" value="InterPro"/>
</dbReference>
<dbReference type="PROSITE" id="PS50011">
    <property type="entry name" value="PROTEIN_KINASE_DOM"/>
    <property type="match status" value="1"/>
</dbReference>
<keyword evidence="4" id="KW-0808">Transferase</keyword>
<dbReference type="GO" id="GO:0005634">
    <property type="term" value="C:nucleus"/>
    <property type="evidence" value="ECO:0007669"/>
    <property type="project" value="TreeGrafter"/>
</dbReference>